<dbReference type="EMBL" id="MRCE01000028">
    <property type="protein sequence ID" value="OKH33595.1"/>
    <property type="molecule type" value="Genomic_DNA"/>
</dbReference>
<evidence type="ECO:0000313" key="3">
    <source>
        <dbReference type="EMBL" id="OKH33595.1"/>
    </source>
</evidence>
<dbReference type="Proteomes" id="UP000185860">
    <property type="component" value="Unassembled WGS sequence"/>
</dbReference>
<dbReference type="InterPro" id="IPR001509">
    <property type="entry name" value="Epimerase_deHydtase"/>
</dbReference>
<comment type="similarity">
    <text evidence="1">Belongs to the NAD(P)-dependent epimerase/dehydratase family.</text>
</comment>
<organism evidence="3 4">
    <name type="scientific">[Phormidium ambiguum] IAM M-71</name>
    <dbReference type="NCBI Taxonomy" id="454136"/>
    <lineage>
        <taxon>Bacteria</taxon>
        <taxon>Bacillati</taxon>
        <taxon>Cyanobacteriota</taxon>
        <taxon>Cyanophyceae</taxon>
        <taxon>Oscillatoriophycideae</taxon>
        <taxon>Aerosakkonematales</taxon>
        <taxon>Aerosakkonemataceae</taxon>
        <taxon>Floridanema</taxon>
    </lineage>
</organism>
<sequence length="305" mass="34765">MVANHSSKIALVTGATGFVGSHLTERLVRDKWVVHIVVRPTSSWQQLEPIKDKVNIHIHDGTTEGLLDIFAEVKPSIVFHLASLFLAQHTSADIVQMMQSNITFSTQLLEAMVKHQVYCLVNTGTSWQHYENKDYSPVCLYAASKQAFEAILQFYWETTPLNAITLKLFETYGKNDPRKKLLSLLEKTAKQKEVLAMSPGEQLIDIVYIDDVIDAYLMAAERLLSGKVNDYEEYKVSTESPLKLKEFVEIYQEEIGVNLPIEWGGRAYRNREVMIPWNKGVLLPGWQAKITIREGIRKVQNQDKV</sequence>
<dbReference type="OrthoDB" id="9771073at2"/>
<proteinExistence type="inferred from homology"/>
<dbReference type="InterPro" id="IPR036291">
    <property type="entry name" value="NAD(P)-bd_dom_sf"/>
</dbReference>
<dbReference type="Gene3D" id="3.40.50.720">
    <property type="entry name" value="NAD(P)-binding Rossmann-like Domain"/>
    <property type="match status" value="1"/>
</dbReference>
<dbReference type="AlphaFoldDB" id="A0A1U7IAJ0"/>
<accession>A0A1U7IAJ0</accession>
<evidence type="ECO:0000313" key="4">
    <source>
        <dbReference type="Proteomes" id="UP000185860"/>
    </source>
</evidence>
<gene>
    <name evidence="3" type="ORF">NIES2119_22870</name>
</gene>
<evidence type="ECO:0000256" key="1">
    <source>
        <dbReference type="ARBA" id="ARBA00007637"/>
    </source>
</evidence>
<protein>
    <submittedName>
        <fullName evidence="3">NAD-dependent dehydratase</fullName>
    </submittedName>
</protein>
<dbReference type="Gene3D" id="3.90.25.10">
    <property type="entry name" value="UDP-galactose 4-epimerase, domain 1"/>
    <property type="match status" value="1"/>
</dbReference>
<dbReference type="PANTHER" id="PTHR43000">
    <property type="entry name" value="DTDP-D-GLUCOSE 4,6-DEHYDRATASE-RELATED"/>
    <property type="match status" value="1"/>
</dbReference>
<evidence type="ECO:0000259" key="2">
    <source>
        <dbReference type="Pfam" id="PF01370"/>
    </source>
</evidence>
<dbReference type="SUPFAM" id="SSF51735">
    <property type="entry name" value="NAD(P)-binding Rossmann-fold domains"/>
    <property type="match status" value="1"/>
</dbReference>
<comment type="caution">
    <text evidence="3">The sequence shown here is derived from an EMBL/GenBank/DDBJ whole genome shotgun (WGS) entry which is preliminary data.</text>
</comment>
<dbReference type="Pfam" id="PF01370">
    <property type="entry name" value="Epimerase"/>
    <property type="match status" value="1"/>
</dbReference>
<feature type="domain" description="NAD-dependent epimerase/dehydratase" evidence="2">
    <location>
        <begin position="10"/>
        <end position="227"/>
    </location>
</feature>
<dbReference type="STRING" id="454136.NIES2119_22870"/>
<dbReference type="RefSeq" id="WP_073595814.1">
    <property type="nucleotide sequence ID" value="NZ_MRCE01000028.1"/>
</dbReference>
<reference evidence="3 4" key="1">
    <citation type="submission" date="2016-11" db="EMBL/GenBank/DDBJ databases">
        <title>Draft Genome Sequences of Nine Cyanobacterial Strains from Diverse Habitats.</title>
        <authorList>
            <person name="Zhu T."/>
            <person name="Hou S."/>
            <person name="Lu X."/>
            <person name="Hess W.R."/>
        </authorList>
    </citation>
    <scope>NUCLEOTIDE SEQUENCE [LARGE SCALE GENOMIC DNA]</scope>
    <source>
        <strain evidence="3 4">IAM M-71</strain>
    </source>
</reference>
<name>A0A1U7IAJ0_9CYAN</name>